<feature type="domain" description="Endoribonuclease L-PSP/chorismate mutase-like" evidence="1">
    <location>
        <begin position="4"/>
        <end position="132"/>
    </location>
</feature>
<name>A0A1N7SPS3_9BURK</name>
<sequence length="153" mass="16188">MSPELRIVALGLTLPPALPPRANYVPYRRVNDLLFLSGHGPRLPDNTYRLGTITGQAQIADAYADAQLTGLNMLATLKEAVGELNRITAVIKLLGMVNAAPSFTAHSKVIDGCSDLFVNVLGDAGRHARSAVGMSSLPNGMTVEIEAIVQIAP</sequence>
<dbReference type="RefSeq" id="WP_087738424.1">
    <property type="nucleotide sequence ID" value="NZ_CYGY02000068.1"/>
</dbReference>
<dbReference type="Gene3D" id="3.30.1330.40">
    <property type="entry name" value="RutC-like"/>
    <property type="match status" value="1"/>
</dbReference>
<dbReference type="Pfam" id="PF14588">
    <property type="entry name" value="YjgF_endoribonc"/>
    <property type="match status" value="1"/>
</dbReference>
<dbReference type="SUPFAM" id="SSF55298">
    <property type="entry name" value="YjgF-like"/>
    <property type="match status" value="1"/>
</dbReference>
<dbReference type="InterPro" id="IPR035959">
    <property type="entry name" value="RutC-like_sf"/>
</dbReference>
<dbReference type="CDD" id="cd02199">
    <property type="entry name" value="YjgF_YER057c_UK114_like_1"/>
    <property type="match status" value="1"/>
</dbReference>
<protein>
    <submittedName>
        <fullName evidence="2">Endoribonuclease L-PSP</fullName>
    </submittedName>
</protein>
<gene>
    <name evidence="2" type="ORF">BN2476_680137</name>
</gene>
<dbReference type="Proteomes" id="UP000195569">
    <property type="component" value="Unassembled WGS sequence"/>
</dbReference>
<dbReference type="InterPro" id="IPR013813">
    <property type="entry name" value="Endoribo_LPSP/chorism_mut-like"/>
</dbReference>
<dbReference type="OrthoDB" id="9806350at2"/>
<keyword evidence="3" id="KW-1185">Reference proteome</keyword>
<dbReference type="AlphaFoldDB" id="A0A1N7SPS3"/>
<dbReference type="EMBL" id="CYGY02000068">
    <property type="protein sequence ID" value="SIT49434.1"/>
    <property type="molecule type" value="Genomic_DNA"/>
</dbReference>
<reference evidence="2" key="1">
    <citation type="submission" date="2016-12" db="EMBL/GenBank/DDBJ databases">
        <authorList>
            <person name="Moulin L."/>
        </authorList>
    </citation>
    <scope>NUCLEOTIDE SEQUENCE [LARGE SCALE GENOMIC DNA]</scope>
    <source>
        <strain evidence="2">STM 7183</strain>
    </source>
</reference>
<evidence type="ECO:0000313" key="2">
    <source>
        <dbReference type="EMBL" id="SIT49434.1"/>
    </source>
</evidence>
<evidence type="ECO:0000259" key="1">
    <source>
        <dbReference type="Pfam" id="PF14588"/>
    </source>
</evidence>
<comment type="caution">
    <text evidence="2">The sequence shown here is derived from an EMBL/GenBank/DDBJ whole genome shotgun (WGS) entry which is preliminary data.</text>
</comment>
<organism evidence="2 3">
    <name type="scientific">Paraburkholderia piptadeniae</name>
    <dbReference type="NCBI Taxonomy" id="1701573"/>
    <lineage>
        <taxon>Bacteria</taxon>
        <taxon>Pseudomonadati</taxon>
        <taxon>Pseudomonadota</taxon>
        <taxon>Betaproteobacteria</taxon>
        <taxon>Burkholderiales</taxon>
        <taxon>Burkholderiaceae</taxon>
        <taxon>Paraburkholderia</taxon>
    </lineage>
</organism>
<dbReference type="PANTHER" id="PTHR43760">
    <property type="entry name" value="ENDORIBONUCLEASE-RELATED"/>
    <property type="match status" value="1"/>
</dbReference>
<proteinExistence type="predicted"/>
<dbReference type="PANTHER" id="PTHR43760:SF1">
    <property type="entry name" value="ENDORIBONUCLEASE L-PSP_CHORISMATE MUTASE-LIKE DOMAIN-CONTAINING PROTEIN"/>
    <property type="match status" value="1"/>
</dbReference>
<evidence type="ECO:0000313" key="3">
    <source>
        <dbReference type="Proteomes" id="UP000195569"/>
    </source>
</evidence>
<accession>A0A1N7SPS3</accession>